<feature type="chain" id="PRO_5045116065" description="Glycosyl hydrolase family 13 catalytic domain-containing protein" evidence="4">
    <location>
        <begin position="17"/>
        <end position="654"/>
    </location>
</feature>
<reference evidence="6" key="1">
    <citation type="submission" date="2023-10" db="EMBL/GenBank/DDBJ databases">
        <authorList>
            <person name="Chen Y."/>
            <person name="Shah S."/>
            <person name="Dougan E. K."/>
            <person name="Thang M."/>
            <person name="Chan C."/>
        </authorList>
    </citation>
    <scope>NUCLEOTIDE SEQUENCE [LARGE SCALE GENOMIC DNA]</scope>
</reference>
<accession>A0ABN9Q2U5</accession>
<dbReference type="SMART" id="SM00642">
    <property type="entry name" value="Aamy"/>
    <property type="match status" value="1"/>
</dbReference>
<feature type="domain" description="Glycosyl hydrolase family 13 catalytic" evidence="5">
    <location>
        <begin position="91"/>
        <end position="558"/>
    </location>
</feature>
<organism evidence="6 7">
    <name type="scientific">Prorocentrum cordatum</name>
    <dbReference type="NCBI Taxonomy" id="2364126"/>
    <lineage>
        <taxon>Eukaryota</taxon>
        <taxon>Sar</taxon>
        <taxon>Alveolata</taxon>
        <taxon>Dinophyceae</taxon>
        <taxon>Prorocentrales</taxon>
        <taxon>Prorocentraceae</taxon>
        <taxon>Prorocentrum</taxon>
    </lineage>
</organism>
<sequence length="654" mass="71422">MIFLFAVLLGSPGTAASGAAGPGLAEPTRACEACLLSRPVAGEMREEDEASLLQRGAASLAVAGPEASGEEAQEFLQGSRHSSIAGKSIYLIMIDRFAREGGYSAGDDSKCSGSNWCNGTLRGITLHLPYIKRMGFDCIWVTPPIKNFDGYDGQSGYGYAGYWAEDLYDIDPHFGTKIDLKELVRETHRHGMCFILDIVLNHVRPIHSVADLAVVHPFNETGYFHQLGIGNSTFDEYSAKKSSWPPPTQALSVGASCAVRVGMDGKKDWTNGGNYCNNFNPSDVFNESTYLGEDAPGPNTLSYCGPGNFDCKGYNVTSTLEGWFYDLADLNQSVPFVRESLKEWAAWMATEYDIDGARLDTAPFMPHHFLFEVQEHLRSLQKPIDIEDVTTTNVSFHASFQLQGGGPVLAGMENFPLAYLATAGYCGWPRSPSSPIAMKNLSYLSAATKTQLESGLYSHPDLLMNFMDSQDDTPVAGLFAVPPKDDDPFGGGMGTGGCIDSPTLVRNALTWAMLARGMPVITWGDEQGNTENRNSLWQHGWKTTTWQYQFIKSLNRIRSEHGLGLKGADVVHASADTFVFKRGRADCAETVWIYTNNMETDESRLVEYPGVPRMVLPGGKIWVDAITGKRARLSGGRLVAEGTEPQVLVARARS</sequence>
<name>A0ABN9Q2U5_9DINO</name>
<dbReference type="SUPFAM" id="SSF51445">
    <property type="entry name" value="(Trans)glycosidases"/>
    <property type="match status" value="1"/>
</dbReference>
<dbReference type="InterPro" id="IPR017853">
    <property type="entry name" value="GH"/>
</dbReference>
<feature type="signal peptide" evidence="4">
    <location>
        <begin position="1"/>
        <end position="16"/>
    </location>
</feature>
<keyword evidence="7" id="KW-1185">Reference proteome</keyword>
<dbReference type="Pfam" id="PF00128">
    <property type="entry name" value="Alpha-amylase"/>
    <property type="match status" value="1"/>
</dbReference>
<evidence type="ECO:0000313" key="6">
    <source>
        <dbReference type="EMBL" id="CAK0799709.1"/>
    </source>
</evidence>
<keyword evidence="2" id="KW-0479">Metal-binding</keyword>
<gene>
    <name evidence="6" type="ORF">PCOR1329_LOCUS8071</name>
</gene>
<keyword evidence="3 4" id="KW-0732">Signal</keyword>
<dbReference type="Proteomes" id="UP001189429">
    <property type="component" value="Unassembled WGS sequence"/>
</dbReference>
<evidence type="ECO:0000256" key="3">
    <source>
        <dbReference type="ARBA" id="ARBA00022729"/>
    </source>
</evidence>
<proteinExistence type="predicted"/>
<evidence type="ECO:0000256" key="2">
    <source>
        <dbReference type="ARBA" id="ARBA00022723"/>
    </source>
</evidence>
<evidence type="ECO:0000256" key="4">
    <source>
        <dbReference type="SAM" id="SignalP"/>
    </source>
</evidence>
<comment type="cofactor">
    <cofactor evidence="1">
        <name>Ca(2+)</name>
        <dbReference type="ChEBI" id="CHEBI:29108"/>
    </cofactor>
</comment>
<dbReference type="PANTHER" id="PTHR10357">
    <property type="entry name" value="ALPHA-AMYLASE FAMILY MEMBER"/>
    <property type="match status" value="1"/>
</dbReference>
<evidence type="ECO:0000259" key="5">
    <source>
        <dbReference type="SMART" id="SM00642"/>
    </source>
</evidence>
<evidence type="ECO:0000256" key="1">
    <source>
        <dbReference type="ARBA" id="ARBA00001913"/>
    </source>
</evidence>
<evidence type="ECO:0000313" key="7">
    <source>
        <dbReference type="Proteomes" id="UP001189429"/>
    </source>
</evidence>
<dbReference type="EMBL" id="CAUYUJ010002213">
    <property type="protein sequence ID" value="CAK0799709.1"/>
    <property type="molecule type" value="Genomic_DNA"/>
</dbReference>
<dbReference type="InterPro" id="IPR006047">
    <property type="entry name" value="GH13_cat_dom"/>
</dbReference>
<dbReference type="PANTHER" id="PTHR10357:SF215">
    <property type="entry name" value="ALPHA-AMYLASE 1"/>
    <property type="match status" value="1"/>
</dbReference>
<comment type="caution">
    <text evidence="6">The sequence shown here is derived from an EMBL/GenBank/DDBJ whole genome shotgun (WGS) entry which is preliminary data.</text>
</comment>
<dbReference type="Gene3D" id="3.20.20.80">
    <property type="entry name" value="Glycosidases"/>
    <property type="match status" value="2"/>
</dbReference>
<protein>
    <recommendedName>
        <fullName evidence="5">Glycosyl hydrolase family 13 catalytic domain-containing protein</fullName>
    </recommendedName>
</protein>